<dbReference type="RefSeq" id="WP_068665791.1">
    <property type="nucleotide sequence ID" value="NZ_CP015520.1"/>
</dbReference>
<sequence>MEAIQREKDVSTYSVQSTESINDEFKVELLSTSSMVQIIDVKYLTNDGTGEYAYLYNPSSISQSLEGWHLLDDYAYNNPSCWIKNTPKDNCIDAFGRDHSIELSSSASPTLP</sequence>
<dbReference type="Proteomes" id="UP000076969">
    <property type="component" value="Chromosome"/>
</dbReference>
<keyword evidence="2" id="KW-1185">Reference proteome</keyword>
<evidence type="ECO:0008006" key="3">
    <source>
        <dbReference type="Google" id="ProtNLM"/>
    </source>
</evidence>
<reference evidence="2" key="1">
    <citation type="journal article" date="2016" name="Syst. Appl. Microbiol.">
        <title>Thermococcus piezophilus sp. nov., a novel hyperthermophilic and piezophilic archaeon with a broad pressure range for growth, isolated from a deepest hydrothermal vent at the Mid-Cayman Rise.</title>
        <authorList>
            <person name="Dalmasso C."/>
            <person name="Oger P."/>
            <person name="Selva G."/>
            <person name="Courtine D."/>
            <person name="L'Haridon S."/>
            <person name="Garlaschelli A."/>
            <person name="Roussel E."/>
            <person name="Miyazaki J."/>
            <person name="Reveillaud J."/>
            <person name="Jebbar M."/>
            <person name="Takai K."/>
            <person name="Maignien L."/>
            <person name="Alain K."/>
        </authorList>
    </citation>
    <scope>NUCLEOTIDE SEQUENCE [LARGE SCALE GENOMIC DNA]</scope>
    <source>
        <strain evidence="2">CDGS</strain>
    </source>
</reference>
<protein>
    <recommendedName>
        <fullName evidence="3">LTD domain-containing protein</fullName>
    </recommendedName>
</protein>
<dbReference type="GeneID" id="28495739"/>
<dbReference type="KEGG" id="tpie:A7C91_06055"/>
<dbReference type="InterPro" id="IPR036415">
    <property type="entry name" value="Lamin_tail_dom_sf"/>
</dbReference>
<proteinExistence type="predicted"/>
<evidence type="ECO:0000313" key="1">
    <source>
        <dbReference type="EMBL" id="ANF22781.1"/>
    </source>
</evidence>
<accession>A0A172WH59</accession>
<organism evidence="1 2">
    <name type="scientific">Thermococcus piezophilus</name>
    <dbReference type="NCBI Taxonomy" id="1712654"/>
    <lineage>
        <taxon>Archaea</taxon>
        <taxon>Methanobacteriati</taxon>
        <taxon>Methanobacteriota</taxon>
        <taxon>Thermococci</taxon>
        <taxon>Thermococcales</taxon>
        <taxon>Thermococcaceae</taxon>
        <taxon>Thermococcus</taxon>
    </lineage>
</organism>
<dbReference type="AlphaFoldDB" id="A0A172WH59"/>
<evidence type="ECO:0000313" key="2">
    <source>
        <dbReference type="Proteomes" id="UP000076969"/>
    </source>
</evidence>
<dbReference type="EMBL" id="CP015520">
    <property type="protein sequence ID" value="ANF22781.1"/>
    <property type="molecule type" value="Genomic_DNA"/>
</dbReference>
<gene>
    <name evidence="1" type="ORF">A7C91_06055</name>
</gene>
<name>A0A172WH59_9EURY</name>
<dbReference type="SUPFAM" id="SSF74853">
    <property type="entry name" value="Lamin A/C globular tail domain"/>
    <property type="match status" value="1"/>
</dbReference>